<dbReference type="PANTHER" id="PTHR39569">
    <property type="entry name" value="INORGANIC TRIPHOSPHATASE"/>
    <property type="match status" value="1"/>
</dbReference>
<feature type="domain" description="CYTH" evidence="1">
    <location>
        <begin position="11"/>
        <end position="214"/>
    </location>
</feature>
<dbReference type="SMART" id="SM01118">
    <property type="entry name" value="CYTH"/>
    <property type="match status" value="1"/>
</dbReference>
<dbReference type="PROSITE" id="PS51707">
    <property type="entry name" value="CYTH"/>
    <property type="match status" value="1"/>
</dbReference>
<dbReference type="EMBL" id="BAFN01000001">
    <property type="protein sequence ID" value="GAN33645.1"/>
    <property type="molecule type" value="Genomic_DNA"/>
</dbReference>
<comment type="caution">
    <text evidence="2">The sequence shown here is derived from an EMBL/GenBank/DDBJ whole genome shotgun (WGS) entry which is preliminary data.</text>
</comment>
<gene>
    <name evidence="2" type="ORF">BROSI_A2174</name>
</gene>
<organism evidence="2 3">
    <name type="scientific">Candidatus Brocadia sinica JPN1</name>
    <dbReference type="NCBI Taxonomy" id="1197129"/>
    <lineage>
        <taxon>Bacteria</taxon>
        <taxon>Pseudomonadati</taxon>
        <taxon>Planctomycetota</taxon>
        <taxon>Candidatus Brocadiia</taxon>
        <taxon>Candidatus Brocadiales</taxon>
        <taxon>Candidatus Brocadiaceae</taxon>
        <taxon>Candidatus Brocadia</taxon>
    </lineage>
</organism>
<dbReference type="Gene3D" id="2.40.320.10">
    <property type="entry name" value="Hypothetical Protein Pfu-838710-001"/>
    <property type="match status" value="1"/>
</dbReference>
<keyword evidence="3" id="KW-1185">Reference proteome</keyword>
<proteinExistence type="predicted"/>
<protein>
    <submittedName>
        <fullName evidence="2">CHAD domain containing protein</fullName>
    </submittedName>
</protein>
<dbReference type="Pfam" id="PF01928">
    <property type="entry name" value="CYTH"/>
    <property type="match status" value="1"/>
</dbReference>
<evidence type="ECO:0000259" key="1">
    <source>
        <dbReference type="PROSITE" id="PS51707"/>
    </source>
</evidence>
<evidence type="ECO:0000313" key="2">
    <source>
        <dbReference type="EMBL" id="GAN33645.1"/>
    </source>
</evidence>
<reference evidence="3" key="1">
    <citation type="journal article" date="2015" name="Genome Announc.">
        <title>Draft Genome Sequence of an Anaerobic Ammonium-Oxidizing Bacterium, "Candidatus Brocadia sinica".</title>
        <authorList>
            <person name="Oshiki M."/>
            <person name="Shinyako-Hata K."/>
            <person name="Satoh H."/>
            <person name="Okabe S."/>
        </authorList>
    </citation>
    <scope>NUCLEOTIDE SEQUENCE [LARGE SCALE GENOMIC DNA]</scope>
    <source>
        <strain evidence="3">JPN1</strain>
    </source>
</reference>
<name>A0ABQ0JY75_9BACT</name>
<evidence type="ECO:0000313" key="3">
    <source>
        <dbReference type="Proteomes" id="UP000032309"/>
    </source>
</evidence>
<sequence>MNVDFHDNRFKTEIEAKFICPDGLGLDILLYVVKTLGFQYAKEKPCFQTDVYFDTPRYTLLNSDIGLRIRQRGEDYVGACKLSKNQQGAIFERKEHEWILSRDEIKLWSEEKKLTIPPSIIDALNLCGQTLRKVLVIKTLRYTATIHGNEGFKAELSLDEVTFRGHKGQKQYREIEAELVNGRFEQLKQVTDSLQNQLKLQPAVDSKYKTGLMLVGTQA</sequence>
<dbReference type="PANTHER" id="PTHR39569:SF1">
    <property type="entry name" value="INORGANIC TRIPHOSPHATASE"/>
    <property type="match status" value="1"/>
</dbReference>
<dbReference type="InterPro" id="IPR033469">
    <property type="entry name" value="CYTH-like_dom_sf"/>
</dbReference>
<dbReference type="InterPro" id="IPR023577">
    <property type="entry name" value="CYTH_domain"/>
</dbReference>
<dbReference type="SUPFAM" id="SSF55154">
    <property type="entry name" value="CYTH-like phosphatases"/>
    <property type="match status" value="1"/>
</dbReference>
<dbReference type="Proteomes" id="UP000032309">
    <property type="component" value="Unassembled WGS sequence"/>
</dbReference>
<accession>A0ABQ0JY75</accession>
<dbReference type="InterPro" id="IPR039013">
    <property type="entry name" value="YgiF"/>
</dbReference>